<evidence type="ECO:0000256" key="1">
    <source>
        <dbReference type="SAM" id="SignalP"/>
    </source>
</evidence>
<dbReference type="Gene3D" id="6.10.80.10">
    <property type="entry name" value="Hexameric tyrosine-coordinated heme protein (HTHP)"/>
    <property type="match status" value="1"/>
</dbReference>
<evidence type="ECO:0000313" key="3">
    <source>
        <dbReference type="Proteomes" id="UP000268016"/>
    </source>
</evidence>
<evidence type="ECO:0000313" key="2">
    <source>
        <dbReference type="EMBL" id="ROU02825.1"/>
    </source>
</evidence>
<organism evidence="2 3">
    <name type="scientific">Histidinibacterium lentulum</name>
    <dbReference type="NCBI Taxonomy" id="2480588"/>
    <lineage>
        <taxon>Bacteria</taxon>
        <taxon>Pseudomonadati</taxon>
        <taxon>Pseudomonadota</taxon>
        <taxon>Alphaproteobacteria</taxon>
        <taxon>Rhodobacterales</taxon>
        <taxon>Paracoccaceae</taxon>
        <taxon>Histidinibacterium</taxon>
    </lineage>
</organism>
<proteinExistence type="predicted"/>
<feature type="chain" id="PRO_5018040825" description="Peroxidase" evidence="1">
    <location>
        <begin position="22"/>
        <end position="97"/>
    </location>
</feature>
<reference evidence="2 3" key="1">
    <citation type="submission" date="2018-10" db="EMBL/GenBank/DDBJ databases">
        <title>Histidinibacterium lentulum gen. nov., sp. nov., a marine bacterium from the culture broth of Picochlorum sp. 122.</title>
        <authorList>
            <person name="Wang G."/>
        </authorList>
    </citation>
    <scope>NUCLEOTIDE SEQUENCE [LARGE SCALE GENOMIC DNA]</scope>
    <source>
        <strain evidence="2 3">B17</strain>
    </source>
</reference>
<comment type="caution">
    <text evidence="2">The sequence shown here is derived from an EMBL/GenBank/DDBJ whole genome shotgun (WGS) entry which is preliminary data.</text>
</comment>
<dbReference type="AlphaFoldDB" id="A0A3N2R5R2"/>
<protein>
    <recommendedName>
        <fullName evidence="4">Peroxidase</fullName>
    </recommendedName>
</protein>
<sequence length="97" mass="10601">MTPRFARTAVLAALLATPAVAQDDAGWLPSLITDTPEEGFQLAITLSRTGVTETQGNMDVLTTQREHYSREPDDLIAASQVIAIHFQTVAAANDYWR</sequence>
<dbReference type="EMBL" id="RDRB01000003">
    <property type="protein sequence ID" value="ROU02825.1"/>
    <property type="molecule type" value="Genomic_DNA"/>
</dbReference>
<feature type="signal peptide" evidence="1">
    <location>
        <begin position="1"/>
        <end position="21"/>
    </location>
</feature>
<keyword evidence="1" id="KW-0732">Signal</keyword>
<dbReference type="InterPro" id="IPR038125">
    <property type="entry name" value="HTHP_sf"/>
</dbReference>
<name>A0A3N2R5R2_9RHOB</name>
<evidence type="ECO:0008006" key="4">
    <source>
        <dbReference type="Google" id="ProtNLM"/>
    </source>
</evidence>
<keyword evidence="3" id="KW-1185">Reference proteome</keyword>
<gene>
    <name evidence="2" type="ORF">EAT49_05840</name>
</gene>
<dbReference type="InterPro" id="IPR021111">
    <property type="entry name" value="Hexamer_Tyr-coord_heme_pr_HTHP"/>
</dbReference>
<dbReference type="OrthoDB" id="72286at2"/>
<accession>A0A3N2R5R2</accession>
<dbReference type="RefSeq" id="WP_123641374.1">
    <property type="nucleotide sequence ID" value="NZ_ML119083.1"/>
</dbReference>
<dbReference type="Proteomes" id="UP000268016">
    <property type="component" value="Unassembled WGS sequence"/>
</dbReference>
<dbReference type="Pfam" id="PF11534">
    <property type="entry name" value="HTHP"/>
    <property type="match status" value="1"/>
</dbReference>